<name>A0ACB8SPI8_9AGAM</name>
<evidence type="ECO:0000313" key="2">
    <source>
        <dbReference type="Proteomes" id="UP000814140"/>
    </source>
</evidence>
<feature type="non-terminal residue" evidence="1">
    <location>
        <position position="1"/>
    </location>
</feature>
<protein>
    <submittedName>
        <fullName evidence="1">Uncharacterized protein</fullName>
    </submittedName>
</protein>
<reference evidence="1" key="2">
    <citation type="journal article" date="2022" name="New Phytol.">
        <title>Evolutionary transition to the ectomycorrhizal habit in the genomes of a hyperdiverse lineage of mushroom-forming fungi.</title>
        <authorList>
            <person name="Looney B."/>
            <person name="Miyauchi S."/>
            <person name="Morin E."/>
            <person name="Drula E."/>
            <person name="Courty P.E."/>
            <person name="Kohler A."/>
            <person name="Kuo A."/>
            <person name="LaButti K."/>
            <person name="Pangilinan J."/>
            <person name="Lipzen A."/>
            <person name="Riley R."/>
            <person name="Andreopoulos W."/>
            <person name="He G."/>
            <person name="Johnson J."/>
            <person name="Nolan M."/>
            <person name="Tritt A."/>
            <person name="Barry K.W."/>
            <person name="Grigoriev I.V."/>
            <person name="Nagy L.G."/>
            <person name="Hibbett D."/>
            <person name="Henrissat B."/>
            <person name="Matheny P.B."/>
            <person name="Labbe J."/>
            <person name="Martin F.M."/>
        </authorList>
    </citation>
    <scope>NUCLEOTIDE SEQUENCE</scope>
    <source>
        <strain evidence="1">HHB10654</strain>
    </source>
</reference>
<evidence type="ECO:0000313" key="1">
    <source>
        <dbReference type="EMBL" id="KAI0057651.1"/>
    </source>
</evidence>
<reference evidence="1" key="1">
    <citation type="submission" date="2021-03" db="EMBL/GenBank/DDBJ databases">
        <authorList>
            <consortium name="DOE Joint Genome Institute"/>
            <person name="Ahrendt S."/>
            <person name="Looney B.P."/>
            <person name="Miyauchi S."/>
            <person name="Morin E."/>
            <person name="Drula E."/>
            <person name="Courty P.E."/>
            <person name="Chicoki N."/>
            <person name="Fauchery L."/>
            <person name="Kohler A."/>
            <person name="Kuo A."/>
            <person name="Labutti K."/>
            <person name="Pangilinan J."/>
            <person name="Lipzen A."/>
            <person name="Riley R."/>
            <person name="Andreopoulos W."/>
            <person name="He G."/>
            <person name="Johnson J."/>
            <person name="Barry K.W."/>
            <person name="Grigoriev I.V."/>
            <person name="Nagy L."/>
            <person name="Hibbett D."/>
            <person name="Henrissat B."/>
            <person name="Matheny P.B."/>
            <person name="Labbe J."/>
            <person name="Martin F."/>
        </authorList>
    </citation>
    <scope>NUCLEOTIDE SEQUENCE</scope>
    <source>
        <strain evidence="1">HHB10654</strain>
    </source>
</reference>
<comment type="caution">
    <text evidence="1">The sequence shown here is derived from an EMBL/GenBank/DDBJ whole genome shotgun (WGS) entry which is preliminary data.</text>
</comment>
<gene>
    <name evidence="1" type="ORF">BV25DRAFT_1786484</name>
</gene>
<proteinExistence type="predicted"/>
<keyword evidence="2" id="KW-1185">Reference proteome</keyword>
<organism evidence="1 2">
    <name type="scientific">Artomyces pyxidatus</name>
    <dbReference type="NCBI Taxonomy" id="48021"/>
    <lineage>
        <taxon>Eukaryota</taxon>
        <taxon>Fungi</taxon>
        <taxon>Dikarya</taxon>
        <taxon>Basidiomycota</taxon>
        <taxon>Agaricomycotina</taxon>
        <taxon>Agaricomycetes</taxon>
        <taxon>Russulales</taxon>
        <taxon>Auriscalpiaceae</taxon>
        <taxon>Artomyces</taxon>
    </lineage>
</organism>
<feature type="non-terminal residue" evidence="1">
    <location>
        <position position="116"/>
    </location>
</feature>
<sequence>LVLPAVTIQPSATTRYLGVIFDQHLNWKAQTQHAVRKGTVWTEQLRRLARPSTGLTSAYVRRLFIAVAIPKMLYAADVWCTPIHGNPDRQRKGSVGPIKTLARVQRVGALAITGGL</sequence>
<dbReference type="EMBL" id="MU277244">
    <property type="protein sequence ID" value="KAI0057651.1"/>
    <property type="molecule type" value="Genomic_DNA"/>
</dbReference>
<dbReference type="Proteomes" id="UP000814140">
    <property type="component" value="Unassembled WGS sequence"/>
</dbReference>
<accession>A0ACB8SPI8</accession>